<dbReference type="Pfam" id="PF00849">
    <property type="entry name" value="PseudoU_synth_2"/>
    <property type="match status" value="1"/>
</dbReference>
<dbReference type="GO" id="GO:0006396">
    <property type="term" value="P:RNA processing"/>
    <property type="evidence" value="ECO:0007669"/>
    <property type="project" value="UniProtKB-ARBA"/>
</dbReference>
<proteinExistence type="inferred from homology"/>
<dbReference type="GO" id="GO:0009982">
    <property type="term" value="F:pseudouridine synthase activity"/>
    <property type="evidence" value="ECO:0007669"/>
    <property type="project" value="InterPro"/>
</dbReference>
<evidence type="ECO:0000256" key="2">
    <source>
        <dbReference type="ARBA" id="ARBA00023235"/>
    </source>
</evidence>
<evidence type="ECO:0000256" key="1">
    <source>
        <dbReference type="ARBA" id="ARBA00010876"/>
    </source>
</evidence>
<reference evidence="4" key="1">
    <citation type="submission" date="2022-12" db="EMBL/GenBank/DDBJ databases">
        <title>Reference genome sequencing for broad-spectrum identification of bacterial and archaeal isolates by mass spectrometry.</title>
        <authorList>
            <person name="Sekiguchi Y."/>
            <person name="Tourlousse D.M."/>
        </authorList>
    </citation>
    <scope>NUCLEOTIDE SEQUENCE</scope>
    <source>
        <strain evidence="4">ASRB1</strain>
    </source>
</reference>
<dbReference type="Gene3D" id="3.30.2350.10">
    <property type="entry name" value="Pseudouridine synthase"/>
    <property type="match status" value="1"/>
</dbReference>
<dbReference type="CDD" id="cd02869">
    <property type="entry name" value="PseudoU_synth_RluA_like"/>
    <property type="match status" value="1"/>
</dbReference>
<dbReference type="GO" id="GO:0003723">
    <property type="term" value="F:RNA binding"/>
    <property type="evidence" value="ECO:0007669"/>
    <property type="project" value="InterPro"/>
</dbReference>
<dbReference type="InterPro" id="IPR050188">
    <property type="entry name" value="RluA_PseudoU_synthase"/>
</dbReference>
<sequence>MLGLYKPAGLLVQADQTGELSLLELAKDWLKERYRKPGQVFLALVHRLDRPVAGVILYGRTSKAAQRLSEQFRTGTVQKQYLAILHGRLKEPSGRLIHFIERRPERSSRILPKATDQTQEARLTYRVLDTFRSKSLVEIQLETGRHHQIRIQMAHIGHPVVGDLRYGAPAPLPQKQIALMAKKLLIVHPTLKEEISIESPLPFGWPWPHEAGSPEAPPWNWVELIPLIFH</sequence>
<dbReference type="EMBL" id="BSDR01000001">
    <property type="protein sequence ID" value="GLI32869.1"/>
    <property type="molecule type" value="Genomic_DNA"/>
</dbReference>
<evidence type="ECO:0000259" key="3">
    <source>
        <dbReference type="Pfam" id="PF00849"/>
    </source>
</evidence>
<dbReference type="Proteomes" id="UP001144372">
    <property type="component" value="Unassembled WGS sequence"/>
</dbReference>
<dbReference type="AlphaFoldDB" id="A0A9W6FRC6"/>
<dbReference type="PANTHER" id="PTHR21600:SF83">
    <property type="entry name" value="PSEUDOURIDYLATE SYNTHASE RPUSD4, MITOCHONDRIAL"/>
    <property type="match status" value="1"/>
</dbReference>
<dbReference type="GO" id="GO:0140098">
    <property type="term" value="F:catalytic activity, acting on RNA"/>
    <property type="evidence" value="ECO:0007669"/>
    <property type="project" value="UniProtKB-ARBA"/>
</dbReference>
<organism evidence="4 5">
    <name type="scientific">Desulforhabdus amnigena</name>
    <dbReference type="NCBI Taxonomy" id="40218"/>
    <lineage>
        <taxon>Bacteria</taxon>
        <taxon>Pseudomonadati</taxon>
        <taxon>Thermodesulfobacteriota</taxon>
        <taxon>Syntrophobacteria</taxon>
        <taxon>Syntrophobacterales</taxon>
        <taxon>Syntrophobacteraceae</taxon>
        <taxon>Desulforhabdus</taxon>
    </lineage>
</organism>
<dbReference type="GO" id="GO:0001522">
    <property type="term" value="P:pseudouridine synthesis"/>
    <property type="evidence" value="ECO:0007669"/>
    <property type="project" value="InterPro"/>
</dbReference>
<gene>
    <name evidence="4" type="ORF">DAMNIGENAA_03020</name>
</gene>
<comment type="similarity">
    <text evidence="1">Belongs to the pseudouridine synthase RluA family.</text>
</comment>
<protein>
    <submittedName>
        <fullName evidence="4">RNA pseudouridine synthase</fullName>
    </submittedName>
</protein>
<dbReference type="SUPFAM" id="SSF55120">
    <property type="entry name" value="Pseudouridine synthase"/>
    <property type="match status" value="1"/>
</dbReference>
<dbReference type="PANTHER" id="PTHR21600">
    <property type="entry name" value="MITOCHONDRIAL RNA PSEUDOURIDINE SYNTHASE"/>
    <property type="match status" value="1"/>
</dbReference>
<keyword evidence="5" id="KW-1185">Reference proteome</keyword>
<accession>A0A9W6FRC6</accession>
<feature type="domain" description="Pseudouridine synthase RsuA/RluA-like" evidence="3">
    <location>
        <begin position="4"/>
        <end position="155"/>
    </location>
</feature>
<dbReference type="InterPro" id="IPR020103">
    <property type="entry name" value="PsdUridine_synth_cat_dom_sf"/>
</dbReference>
<comment type="caution">
    <text evidence="4">The sequence shown here is derived from an EMBL/GenBank/DDBJ whole genome shotgun (WGS) entry which is preliminary data.</text>
</comment>
<evidence type="ECO:0000313" key="5">
    <source>
        <dbReference type="Proteomes" id="UP001144372"/>
    </source>
</evidence>
<keyword evidence="2" id="KW-0413">Isomerase</keyword>
<dbReference type="InterPro" id="IPR006145">
    <property type="entry name" value="PsdUridine_synth_RsuA/RluA"/>
</dbReference>
<evidence type="ECO:0000313" key="4">
    <source>
        <dbReference type="EMBL" id="GLI32869.1"/>
    </source>
</evidence>
<name>A0A9W6FRC6_9BACT</name>